<dbReference type="Gene3D" id="3.40.50.1820">
    <property type="entry name" value="alpha/beta hydrolase"/>
    <property type="match status" value="1"/>
</dbReference>
<protein>
    <submittedName>
        <fullName evidence="2">Alpha/beta hydrolase</fullName>
    </submittedName>
</protein>
<organism evidence="2 3">
    <name type="scientific">Streptomyces physcomitrii</name>
    <dbReference type="NCBI Taxonomy" id="2724184"/>
    <lineage>
        <taxon>Bacteria</taxon>
        <taxon>Bacillati</taxon>
        <taxon>Actinomycetota</taxon>
        <taxon>Actinomycetes</taxon>
        <taxon>Kitasatosporales</taxon>
        <taxon>Streptomycetaceae</taxon>
        <taxon>Streptomyces</taxon>
    </lineage>
</organism>
<evidence type="ECO:0000259" key="1">
    <source>
        <dbReference type="Pfam" id="PF12146"/>
    </source>
</evidence>
<evidence type="ECO:0000313" key="2">
    <source>
        <dbReference type="EMBL" id="NKI44886.1"/>
    </source>
</evidence>
<evidence type="ECO:0000313" key="3">
    <source>
        <dbReference type="Proteomes" id="UP000772196"/>
    </source>
</evidence>
<accession>A0ABX1H921</accession>
<dbReference type="InterPro" id="IPR051411">
    <property type="entry name" value="Polyketide_trans_af380"/>
</dbReference>
<dbReference type="RefSeq" id="WP_168543129.1">
    <property type="nucleotide sequence ID" value="NZ_JAAWWP010000023.1"/>
</dbReference>
<dbReference type="PANTHER" id="PTHR47751:SF2">
    <property type="entry name" value="DLTD N-TERMINAL DOMAIN PROTEIN (AFU_ORTHOLOGUE AFUA_8G00380)-RELATED"/>
    <property type="match status" value="1"/>
</dbReference>
<keyword evidence="3" id="KW-1185">Reference proteome</keyword>
<dbReference type="PANTHER" id="PTHR47751">
    <property type="entry name" value="SUPERFAMILY HYDROLASE, PUTATIVE (AFU_ORTHOLOGUE AFUA_2G16580)-RELATED"/>
    <property type="match status" value="1"/>
</dbReference>
<dbReference type="SUPFAM" id="SSF53474">
    <property type="entry name" value="alpha/beta-Hydrolases"/>
    <property type="match status" value="1"/>
</dbReference>
<comment type="caution">
    <text evidence="2">The sequence shown here is derived from an EMBL/GenBank/DDBJ whole genome shotgun (WGS) entry which is preliminary data.</text>
</comment>
<dbReference type="EMBL" id="JAAWWP010000023">
    <property type="protein sequence ID" value="NKI44886.1"/>
    <property type="molecule type" value="Genomic_DNA"/>
</dbReference>
<reference evidence="2 3" key="1">
    <citation type="submission" date="2020-04" db="EMBL/GenBank/DDBJ databases">
        <title>Phylogenetic Diversity and Antibacterial Activity against Ralstonia solanacearum of Endophytic Actinomycete Isolated from Moss.</title>
        <authorList>
            <person name="Zhuang X."/>
        </authorList>
    </citation>
    <scope>NUCLEOTIDE SEQUENCE [LARGE SCALE GENOMIC DNA]</scope>
    <source>
        <strain evidence="2 3">LD120</strain>
    </source>
</reference>
<keyword evidence="2" id="KW-0378">Hydrolase</keyword>
<dbReference type="Proteomes" id="UP000772196">
    <property type="component" value="Unassembled WGS sequence"/>
</dbReference>
<sequence>MVSRPFPFFSSGLRLDADLHLPDDGGAGAPYPVVLPSSGYQGLKVIHPERFARALTARGFATLAFDFRGFGLSEGERGRLVPQEWVQDLRAAVDRVASAPELDAGRIGLVGWGMGGGVVVSEAADDPRVRAVASVNGVGDGARSTRNMHDEASWQRLLERIAADRAYRSEHGRSEITSPWDIVRLDLDGRTDVYVGRELYQAPGFGSGVTLESADMLLRFSPQSVVHRLAPRPLLIVHGTENRLHLPEEAEALYERAREPKRLRLIEGAGHTEWMFDDHPTFLTLVDELAAFFEESFAAAPATSAFQAIA</sequence>
<dbReference type="Gene3D" id="1.10.10.800">
    <property type="match status" value="1"/>
</dbReference>
<dbReference type="InterPro" id="IPR029058">
    <property type="entry name" value="AB_hydrolase_fold"/>
</dbReference>
<name>A0ABX1H921_9ACTN</name>
<gene>
    <name evidence="2" type="ORF">HFV08_27315</name>
</gene>
<dbReference type="Pfam" id="PF12146">
    <property type="entry name" value="Hydrolase_4"/>
    <property type="match status" value="1"/>
</dbReference>
<dbReference type="GO" id="GO:0016787">
    <property type="term" value="F:hydrolase activity"/>
    <property type="evidence" value="ECO:0007669"/>
    <property type="project" value="UniProtKB-KW"/>
</dbReference>
<feature type="domain" description="Serine aminopeptidase S33" evidence="1">
    <location>
        <begin position="49"/>
        <end position="272"/>
    </location>
</feature>
<proteinExistence type="predicted"/>
<dbReference type="InterPro" id="IPR022742">
    <property type="entry name" value="Hydrolase_4"/>
</dbReference>